<reference evidence="1" key="1">
    <citation type="journal article" date="2023" name="Mol. Biol. Evol.">
        <title>Third-Generation Sequencing Reveals the Adaptive Role of the Epigenome in Three Deep-Sea Polychaetes.</title>
        <authorList>
            <person name="Perez M."/>
            <person name="Aroh O."/>
            <person name="Sun Y."/>
            <person name="Lan Y."/>
            <person name="Juniper S.K."/>
            <person name="Young C.R."/>
            <person name="Angers B."/>
            <person name="Qian P.Y."/>
        </authorList>
    </citation>
    <scope>NUCLEOTIDE SEQUENCE</scope>
    <source>
        <strain evidence="1">P08H-3</strain>
    </source>
</reference>
<dbReference type="Proteomes" id="UP001208570">
    <property type="component" value="Unassembled WGS sequence"/>
</dbReference>
<proteinExistence type="predicted"/>
<evidence type="ECO:0000313" key="1">
    <source>
        <dbReference type="EMBL" id="KAK2149878.1"/>
    </source>
</evidence>
<keyword evidence="2" id="KW-1185">Reference proteome</keyword>
<organism evidence="1 2">
    <name type="scientific">Paralvinella palmiformis</name>
    <dbReference type="NCBI Taxonomy" id="53620"/>
    <lineage>
        <taxon>Eukaryota</taxon>
        <taxon>Metazoa</taxon>
        <taxon>Spiralia</taxon>
        <taxon>Lophotrochozoa</taxon>
        <taxon>Annelida</taxon>
        <taxon>Polychaeta</taxon>
        <taxon>Sedentaria</taxon>
        <taxon>Canalipalpata</taxon>
        <taxon>Terebellida</taxon>
        <taxon>Terebelliformia</taxon>
        <taxon>Alvinellidae</taxon>
        <taxon>Paralvinella</taxon>
    </lineage>
</organism>
<evidence type="ECO:0008006" key="3">
    <source>
        <dbReference type="Google" id="ProtNLM"/>
    </source>
</evidence>
<gene>
    <name evidence="1" type="ORF">LSH36_433g02030</name>
</gene>
<evidence type="ECO:0000313" key="2">
    <source>
        <dbReference type="Proteomes" id="UP001208570"/>
    </source>
</evidence>
<dbReference type="AlphaFoldDB" id="A0AAD9JBY2"/>
<protein>
    <recommendedName>
        <fullName evidence="3">Protein FAM32A</fullName>
    </recommendedName>
</protein>
<name>A0AAD9JBY2_9ANNE</name>
<sequence length="95" mass="11143">MVSLHSYGPKDILKSDITLHTSRKKKKKEKIIDKRLQQISTGTDSGGEQPEGSYFMRKRTKAELAFEYVKKKREFNKHLDSMTEHFDIPKVSWTK</sequence>
<comment type="caution">
    <text evidence="1">The sequence shown here is derived from an EMBL/GenBank/DDBJ whole genome shotgun (WGS) entry which is preliminary data.</text>
</comment>
<accession>A0AAD9JBY2</accession>
<dbReference type="EMBL" id="JAODUP010000433">
    <property type="protein sequence ID" value="KAK2149878.1"/>
    <property type="molecule type" value="Genomic_DNA"/>
</dbReference>